<evidence type="ECO:0000313" key="3">
    <source>
        <dbReference type="EMBL" id="AWB28022.1"/>
    </source>
</evidence>
<dbReference type="AlphaFoldDB" id="A0A2R4X2L0"/>
<dbReference type="CDD" id="cd00130">
    <property type="entry name" value="PAS"/>
    <property type="match status" value="1"/>
</dbReference>
<keyword evidence="4" id="KW-1185">Reference proteome</keyword>
<evidence type="ECO:0000256" key="1">
    <source>
        <dbReference type="SAM" id="Coils"/>
    </source>
</evidence>
<feature type="coiled-coil region" evidence="1">
    <location>
        <begin position="307"/>
        <end position="341"/>
    </location>
</feature>
<dbReference type="InterPro" id="IPR000700">
    <property type="entry name" value="PAS-assoc_C"/>
</dbReference>
<dbReference type="InterPro" id="IPR035965">
    <property type="entry name" value="PAS-like_dom_sf"/>
</dbReference>
<sequence>MCSATVTVPALDDALVGVVPGPLDAVDGYRSVCESLVADTVTVEPSAASFRTTEADLLIVQGDDGLDAIEAADSHPPTMFVGRDPVAATRAMGAGADVFLSTDRSEDFGDRLRSLYRGAAVDARSAGEGALGSGSVEARAYATLMGDFDDHIYVFDRHGRFVRVNETKAAFHDTTPVALEGKSEFDVFFPETAAEIYADNMAVLEGRREVCNETEWVENAAGEYVHVSVSKHPIHDADGHIIGLIGISHDVTEITRRRTLVDDVARVVEHLYGIYDHNFRNLVQTRIGIQASLRDATDAEASGREHLDGLREAVAAEDDAAEQIEAAIEDWERLSDALQSAGAAERELIDTLETLVGDFGDLVSVVRTDGEIRQFDVVEMADQSQQWTVIGPTVSVRTDDSFARLFFDQLTRVVPTGATVTIEPTRDGFELDVPAHVVVPEIAARYRDQDLLSGSRPLLKASVLAEVMGWNVETRHPAPDRTVLVVDTAAWKRRAGAT</sequence>
<dbReference type="NCBIfam" id="TIGR00229">
    <property type="entry name" value="sensory_box"/>
    <property type="match status" value="1"/>
</dbReference>
<dbReference type="InterPro" id="IPR000014">
    <property type="entry name" value="PAS"/>
</dbReference>
<proteinExistence type="predicted"/>
<dbReference type="Gene3D" id="3.30.450.20">
    <property type="entry name" value="PAS domain"/>
    <property type="match status" value="1"/>
</dbReference>
<dbReference type="EMBL" id="CP028858">
    <property type="protein sequence ID" value="AWB28022.1"/>
    <property type="molecule type" value="Genomic_DNA"/>
</dbReference>
<keyword evidence="1" id="KW-0175">Coiled coil</keyword>
<gene>
    <name evidence="3" type="ORF">HARCEL1_10025</name>
</gene>
<dbReference type="Pfam" id="PF08448">
    <property type="entry name" value="PAS_4"/>
    <property type="match status" value="1"/>
</dbReference>
<accession>A0A2R4X2L0</accession>
<name>A0A2R4X2L0_9EURY</name>
<evidence type="ECO:0000313" key="4">
    <source>
        <dbReference type="Proteomes" id="UP000244727"/>
    </source>
</evidence>
<reference evidence="3 4" key="1">
    <citation type="submission" date="2018-04" db="EMBL/GenBank/DDBJ databases">
        <title>Halococcoides cellulosivorans gen. nov., sp. nov., an extremely halophilic cellulose-utilizing haloarchaeon from hypersaline lakes.</title>
        <authorList>
            <person name="Sorokin D.Y."/>
            <person name="Toshchakov S.V."/>
            <person name="Samarov N.I."/>
            <person name="Korzhenkov A."/>
            <person name="Kublanov I.V."/>
        </authorList>
    </citation>
    <scope>NUCLEOTIDE SEQUENCE [LARGE SCALE GENOMIC DNA]</scope>
    <source>
        <strain evidence="3 4">HArcel1</strain>
    </source>
</reference>
<protein>
    <recommendedName>
        <fullName evidence="2">PAC domain-containing protein</fullName>
    </recommendedName>
</protein>
<dbReference type="SUPFAM" id="SSF55785">
    <property type="entry name" value="PYP-like sensor domain (PAS domain)"/>
    <property type="match status" value="1"/>
</dbReference>
<dbReference type="InterPro" id="IPR013656">
    <property type="entry name" value="PAS_4"/>
</dbReference>
<feature type="domain" description="PAC" evidence="2">
    <location>
        <begin position="210"/>
        <end position="263"/>
    </location>
</feature>
<organism evidence="3 4">
    <name type="scientific">Halococcoides cellulosivorans</name>
    <dbReference type="NCBI Taxonomy" id="1679096"/>
    <lineage>
        <taxon>Archaea</taxon>
        <taxon>Methanobacteriati</taxon>
        <taxon>Methanobacteriota</taxon>
        <taxon>Stenosarchaea group</taxon>
        <taxon>Halobacteria</taxon>
        <taxon>Halobacteriales</taxon>
        <taxon>Haloarculaceae</taxon>
        <taxon>Halococcoides</taxon>
    </lineage>
</organism>
<dbReference type="PROSITE" id="PS50113">
    <property type="entry name" value="PAC"/>
    <property type="match status" value="1"/>
</dbReference>
<evidence type="ECO:0000259" key="2">
    <source>
        <dbReference type="PROSITE" id="PS50113"/>
    </source>
</evidence>
<dbReference type="Proteomes" id="UP000244727">
    <property type="component" value="Chromosome"/>
</dbReference>
<dbReference type="KEGG" id="harc:HARCEL1_10025"/>